<dbReference type="FunFam" id="1.20.1250.20:FF:000474">
    <property type="entry name" value="Sugar transporter, putative"/>
    <property type="match status" value="1"/>
</dbReference>
<dbReference type="NCBIfam" id="TIGR00879">
    <property type="entry name" value="SP"/>
    <property type="match status" value="1"/>
</dbReference>
<comment type="similarity">
    <text evidence="2">Belongs to the major facilitator superfamily. Sugar transporter (TC 2.A.1.1) family.</text>
</comment>
<feature type="transmembrane region" description="Helical" evidence="8">
    <location>
        <begin position="242"/>
        <end position="264"/>
    </location>
</feature>
<proteinExistence type="inferred from homology"/>
<evidence type="ECO:0000256" key="1">
    <source>
        <dbReference type="ARBA" id="ARBA00004141"/>
    </source>
</evidence>
<keyword evidence="10" id="KW-0762">Sugar transport</keyword>
<dbReference type="PROSITE" id="PS00217">
    <property type="entry name" value="SUGAR_TRANSPORT_2"/>
    <property type="match status" value="1"/>
</dbReference>
<dbReference type="PROSITE" id="PS50850">
    <property type="entry name" value="MFS"/>
    <property type="match status" value="1"/>
</dbReference>
<feature type="domain" description="Major facilitator superfamily (MFS) profile" evidence="9">
    <location>
        <begin position="137"/>
        <end position="590"/>
    </location>
</feature>
<feature type="transmembrane region" description="Helical" evidence="8">
    <location>
        <begin position="186"/>
        <end position="206"/>
    </location>
</feature>
<keyword evidence="3" id="KW-0813">Transport</keyword>
<dbReference type="InterPro" id="IPR003663">
    <property type="entry name" value="Sugar/inositol_transpt"/>
</dbReference>
<accession>A0A8H6NH20</accession>
<dbReference type="PANTHER" id="PTHR48020:SF14">
    <property type="entry name" value="SUGAR TRANSPORTER, PUTATIVE-RELATED"/>
    <property type="match status" value="1"/>
</dbReference>
<dbReference type="Pfam" id="PF00083">
    <property type="entry name" value="Sugar_tr"/>
    <property type="match status" value="1"/>
</dbReference>
<feature type="region of interest" description="Disordered" evidence="7">
    <location>
        <begin position="1"/>
        <end position="22"/>
    </location>
</feature>
<feature type="transmembrane region" description="Helical" evidence="8">
    <location>
        <begin position="468"/>
        <end position="490"/>
    </location>
</feature>
<dbReference type="GO" id="GO:0016020">
    <property type="term" value="C:membrane"/>
    <property type="evidence" value="ECO:0007669"/>
    <property type="project" value="UniProtKB-SubCell"/>
</dbReference>
<evidence type="ECO:0000256" key="2">
    <source>
        <dbReference type="ARBA" id="ARBA00010992"/>
    </source>
</evidence>
<evidence type="ECO:0000256" key="4">
    <source>
        <dbReference type="ARBA" id="ARBA00022692"/>
    </source>
</evidence>
<dbReference type="InterPro" id="IPR005829">
    <property type="entry name" value="Sugar_transporter_CS"/>
</dbReference>
<dbReference type="GO" id="GO:0015791">
    <property type="term" value="P:polyol transmembrane transport"/>
    <property type="evidence" value="ECO:0007669"/>
    <property type="project" value="UniProtKB-ARBA"/>
</dbReference>
<dbReference type="InterPro" id="IPR036259">
    <property type="entry name" value="MFS_trans_sf"/>
</dbReference>
<dbReference type="GO" id="GO:0015798">
    <property type="term" value="P:myo-inositol transport"/>
    <property type="evidence" value="ECO:0007669"/>
    <property type="project" value="UniProtKB-ARBA"/>
</dbReference>
<dbReference type="InterPro" id="IPR020846">
    <property type="entry name" value="MFS_dom"/>
</dbReference>
<keyword evidence="5 8" id="KW-1133">Transmembrane helix</keyword>
<sequence>MSTSRKSYVSSDGSSSSSSRTPLLAADALAESDDKDKIVSSGQKKHQLRLKIDFHITKHSIKNPLASVPEEQLLEDASQFAIQHDLVDEVEYFKKGALVAKNPNDYNDVPGLTEIDKIVLRNETEHRWKHPRALYFTILMNSISAAVQGWDQTGSNGANLSFPQAFGISDKGVECLEAGTCERNSWIIGAINSAPYMAICLFACWLSDPINVWVGRRGTIFIGSIFCLFAPLGQALCQTWPQILICRILLGIGMGLNEVTVPVFSAENAPASIRGALVMSWQLFVAFGIMLGFSANLAVVGTGDIAWRLQLGSAMIPAIPLAIGIFFTPESPRWLLKKGRYAQAHSSLLRLRGDRLLAARDLYYIYSQLEEEKRLVAKKGFDKGNFFKRCVELFTIPRNRRATQASGIVMAAQQFCGINIMSFYSSTIFEEAGASSKIALLASWGFGLAMFIFAIPALWTIDTWGRRTLLLATFPNMCWTLLAAGMAFNIPKDNPAHIGLIASFTYIFAAFYGPGEGPCAFVYSAEVFPLSHREVGMSWGVATNNFWAVIVALTWPPMVQSLKPQGSFALFAAFNIVCFVAIFLFMPETKQRSLEELDDVFSVSTRRHASYQLKEVLPWWFDRYVLRNKGLHEPQLYHFETPGNTETGPGR</sequence>
<dbReference type="EMBL" id="WIGO01000062">
    <property type="protein sequence ID" value="KAF6833104.1"/>
    <property type="molecule type" value="Genomic_DNA"/>
</dbReference>
<evidence type="ECO:0000259" key="9">
    <source>
        <dbReference type="PROSITE" id="PS50850"/>
    </source>
</evidence>
<feature type="transmembrane region" description="Helical" evidence="8">
    <location>
        <begin position="535"/>
        <end position="555"/>
    </location>
</feature>
<dbReference type="InterPro" id="IPR050814">
    <property type="entry name" value="Myo-inositol_Transporter"/>
</dbReference>
<organism evidence="10 11">
    <name type="scientific">Colletotrichum plurivorum</name>
    <dbReference type="NCBI Taxonomy" id="2175906"/>
    <lineage>
        <taxon>Eukaryota</taxon>
        <taxon>Fungi</taxon>
        <taxon>Dikarya</taxon>
        <taxon>Ascomycota</taxon>
        <taxon>Pezizomycotina</taxon>
        <taxon>Sordariomycetes</taxon>
        <taxon>Hypocreomycetidae</taxon>
        <taxon>Glomerellales</taxon>
        <taxon>Glomerellaceae</taxon>
        <taxon>Colletotrichum</taxon>
        <taxon>Colletotrichum orchidearum species complex</taxon>
    </lineage>
</organism>
<feature type="transmembrane region" description="Helical" evidence="8">
    <location>
        <begin position="438"/>
        <end position="461"/>
    </location>
</feature>
<keyword evidence="11" id="KW-1185">Reference proteome</keyword>
<keyword evidence="4 8" id="KW-0812">Transmembrane</keyword>
<protein>
    <submittedName>
        <fullName evidence="10">Sugar transporter</fullName>
    </submittedName>
</protein>
<evidence type="ECO:0000256" key="6">
    <source>
        <dbReference type="ARBA" id="ARBA00023136"/>
    </source>
</evidence>
<evidence type="ECO:0000256" key="5">
    <source>
        <dbReference type="ARBA" id="ARBA00022989"/>
    </source>
</evidence>
<feature type="transmembrane region" description="Helical" evidence="8">
    <location>
        <begin position="276"/>
        <end position="299"/>
    </location>
</feature>
<comment type="subcellular location">
    <subcellularLocation>
        <location evidence="1">Membrane</location>
        <topology evidence="1">Multi-pass membrane protein</topology>
    </subcellularLocation>
</comment>
<dbReference type="PRINTS" id="PR00171">
    <property type="entry name" value="SUGRTRNSPORT"/>
</dbReference>
<feature type="transmembrane region" description="Helical" evidence="8">
    <location>
        <begin position="407"/>
        <end position="426"/>
    </location>
</feature>
<dbReference type="Proteomes" id="UP000654918">
    <property type="component" value="Unassembled WGS sequence"/>
</dbReference>
<dbReference type="AlphaFoldDB" id="A0A8H6NH20"/>
<gene>
    <name evidence="10" type="ORF">CPLU01_05783</name>
</gene>
<dbReference type="Gene3D" id="1.20.1250.20">
    <property type="entry name" value="MFS general substrate transporter like domains"/>
    <property type="match status" value="1"/>
</dbReference>
<evidence type="ECO:0000256" key="7">
    <source>
        <dbReference type="SAM" id="MobiDB-lite"/>
    </source>
</evidence>
<dbReference type="GO" id="GO:0022857">
    <property type="term" value="F:transmembrane transporter activity"/>
    <property type="evidence" value="ECO:0007669"/>
    <property type="project" value="InterPro"/>
</dbReference>
<dbReference type="InterPro" id="IPR005828">
    <property type="entry name" value="MFS_sugar_transport-like"/>
</dbReference>
<evidence type="ECO:0000256" key="8">
    <source>
        <dbReference type="SAM" id="Phobius"/>
    </source>
</evidence>
<evidence type="ECO:0000313" key="10">
    <source>
        <dbReference type="EMBL" id="KAF6833104.1"/>
    </source>
</evidence>
<feature type="transmembrane region" description="Helical" evidence="8">
    <location>
        <begin position="567"/>
        <end position="586"/>
    </location>
</feature>
<dbReference type="PANTHER" id="PTHR48020">
    <property type="entry name" value="PROTON MYO-INOSITOL COTRANSPORTER"/>
    <property type="match status" value="1"/>
</dbReference>
<reference evidence="10" key="1">
    <citation type="journal article" date="2020" name="Phytopathology">
        <title>Genome Sequence Resources of Colletotrichum truncatum, C. plurivorum, C. musicola, and C. sojae: Four Species Pathogenic to Soybean (Glycine max).</title>
        <authorList>
            <person name="Rogerio F."/>
            <person name="Boufleur T.R."/>
            <person name="Ciampi-Guillardi M."/>
            <person name="Sukno S.A."/>
            <person name="Thon M.R."/>
            <person name="Massola Junior N.S."/>
            <person name="Baroncelli R."/>
        </authorList>
    </citation>
    <scope>NUCLEOTIDE SEQUENCE</scope>
    <source>
        <strain evidence="10">LFN00145</strain>
    </source>
</reference>
<evidence type="ECO:0000313" key="11">
    <source>
        <dbReference type="Proteomes" id="UP000654918"/>
    </source>
</evidence>
<feature type="transmembrane region" description="Helical" evidence="8">
    <location>
        <begin position="218"/>
        <end position="236"/>
    </location>
</feature>
<dbReference type="SUPFAM" id="SSF103473">
    <property type="entry name" value="MFS general substrate transporter"/>
    <property type="match status" value="1"/>
</dbReference>
<name>A0A8H6NH20_9PEZI</name>
<keyword evidence="6 8" id="KW-0472">Membrane</keyword>
<evidence type="ECO:0000256" key="3">
    <source>
        <dbReference type="ARBA" id="ARBA00022448"/>
    </source>
</evidence>
<comment type="caution">
    <text evidence="10">The sequence shown here is derived from an EMBL/GenBank/DDBJ whole genome shotgun (WGS) entry which is preliminary data.</text>
</comment>
<feature type="transmembrane region" description="Helical" evidence="8">
    <location>
        <begin position="496"/>
        <end position="514"/>
    </location>
</feature>